<dbReference type="Proteomes" id="UP000199623">
    <property type="component" value="Unassembled WGS sequence"/>
</dbReference>
<proteinExistence type="predicted"/>
<organism evidence="2 3">
    <name type="scientific">Lentzea fradiae</name>
    <dbReference type="NCBI Taxonomy" id="200378"/>
    <lineage>
        <taxon>Bacteria</taxon>
        <taxon>Bacillati</taxon>
        <taxon>Actinomycetota</taxon>
        <taxon>Actinomycetes</taxon>
        <taxon>Pseudonocardiales</taxon>
        <taxon>Pseudonocardiaceae</taxon>
        <taxon>Lentzea</taxon>
    </lineage>
</organism>
<feature type="chain" id="PRO_5011603164" description="Secreted protein" evidence="1">
    <location>
        <begin position="27"/>
        <end position="221"/>
    </location>
</feature>
<keyword evidence="1" id="KW-0732">Signal</keyword>
<evidence type="ECO:0000256" key="1">
    <source>
        <dbReference type="SAM" id="SignalP"/>
    </source>
</evidence>
<name>A0A1G7SKE2_9PSEU</name>
<gene>
    <name evidence="2" type="ORF">SAMN05216553_106309</name>
</gene>
<reference evidence="3" key="1">
    <citation type="submission" date="2016-10" db="EMBL/GenBank/DDBJ databases">
        <authorList>
            <person name="Varghese N."/>
            <person name="Submissions S."/>
        </authorList>
    </citation>
    <scope>NUCLEOTIDE SEQUENCE [LARGE SCALE GENOMIC DNA]</scope>
    <source>
        <strain evidence="3">CGMCC 4.3506</strain>
    </source>
</reference>
<dbReference type="EMBL" id="FNCC01000006">
    <property type="protein sequence ID" value="SDG23458.1"/>
    <property type="molecule type" value="Genomic_DNA"/>
</dbReference>
<evidence type="ECO:0008006" key="4">
    <source>
        <dbReference type="Google" id="ProtNLM"/>
    </source>
</evidence>
<protein>
    <recommendedName>
        <fullName evidence="4">Secreted protein</fullName>
    </recommendedName>
</protein>
<feature type="signal peptide" evidence="1">
    <location>
        <begin position="1"/>
        <end position="26"/>
    </location>
</feature>
<dbReference type="AlphaFoldDB" id="A0A1G7SKE2"/>
<sequence length="221" mass="22361">MAPVRKSLIAGAVAALSFASAAPALASNPPGTASSGSASFSQPGQTVEVAPLAVCDVNPDAEGTVAGSSPAVTRPGLKFGATSSSCTTEVVNPDEFLTRTRSVAKGTGFELSALTAAKGPRLRISEWTVTCDADDKGTQAGWQLKGMTGWTGLPTQIQPGHVHEVKASDGTVLAKAKFTDSVLPEPNDGSISMTLLRITFEPPSGYTGSVTVGSVACSPTP</sequence>
<keyword evidence="3" id="KW-1185">Reference proteome</keyword>
<evidence type="ECO:0000313" key="2">
    <source>
        <dbReference type="EMBL" id="SDG23458.1"/>
    </source>
</evidence>
<accession>A0A1G7SKE2</accession>
<evidence type="ECO:0000313" key="3">
    <source>
        <dbReference type="Proteomes" id="UP000199623"/>
    </source>
</evidence>